<protein>
    <submittedName>
        <fullName evidence="1">Uncharacterized protein</fullName>
    </submittedName>
</protein>
<evidence type="ECO:0000313" key="1">
    <source>
        <dbReference type="EMBL" id="PVD34408.1"/>
    </source>
</evidence>
<accession>A0A2T7PLV7</accession>
<sequence length="90" mass="9924">MPRNAPTKDRDAHVDEELELYNFQAPAARTENPVAMVSTWLLHGYPRGTTGDRGAGEEGKGGRVKRLSVVKCPCMQNTWSEHVGVRACNT</sequence>
<organism evidence="1 2">
    <name type="scientific">Pomacea canaliculata</name>
    <name type="common">Golden apple snail</name>
    <dbReference type="NCBI Taxonomy" id="400727"/>
    <lineage>
        <taxon>Eukaryota</taxon>
        <taxon>Metazoa</taxon>
        <taxon>Spiralia</taxon>
        <taxon>Lophotrochozoa</taxon>
        <taxon>Mollusca</taxon>
        <taxon>Gastropoda</taxon>
        <taxon>Caenogastropoda</taxon>
        <taxon>Architaenioglossa</taxon>
        <taxon>Ampullarioidea</taxon>
        <taxon>Ampullariidae</taxon>
        <taxon>Pomacea</taxon>
    </lineage>
</organism>
<name>A0A2T7PLV7_POMCA</name>
<dbReference type="AlphaFoldDB" id="A0A2T7PLV7"/>
<keyword evidence="2" id="KW-1185">Reference proteome</keyword>
<reference evidence="1 2" key="1">
    <citation type="submission" date="2018-04" db="EMBL/GenBank/DDBJ databases">
        <title>The genome of golden apple snail Pomacea canaliculata provides insight into stress tolerance and invasive adaptation.</title>
        <authorList>
            <person name="Liu C."/>
            <person name="Liu B."/>
            <person name="Ren Y."/>
            <person name="Zhang Y."/>
            <person name="Wang H."/>
            <person name="Li S."/>
            <person name="Jiang F."/>
            <person name="Yin L."/>
            <person name="Zhang G."/>
            <person name="Qian W."/>
            <person name="Fan W."/>
        </authorList>
    </citation>
    <scope>NUCLEOTIDE SEQUENCE [LARGE SCALE GENOMIC DNA]</scope>
    <source>
        <strain evidence="1">SZHN2017</strain>
        <tissue evidence="1">Muscle</tissue>
    </source>
</reference>
<proteinExistence type="predicted"/>
<dbReference type="EMBL" id="PZQS01000003">
    <property type="protein sequence ID" value="PVD34408.1"/>
    <property type="molecule type" value="Genomic_DNA"/>
</dbReference>
<dbReference type="Proteomes" id="UP000245119">
    <property type="component" value="Linkage Group LG3"/>
</dbReference>
<gene>
    <name evidence="1" type="ORF">C0Q70_05680</name>
</gene>
<comment type="caution">
    <text evidence="1">The sequence shown here is derived from an EMBL/GenBank/DDBJ whole genome shotgun (WGS) entry which is preliminary data.</text>
</comment>
<evidence type="ECO:0000313" key="2">
    <source>
        <dbReference type="Proteomes" id="UP000245119"/>
    </source>
</evidence>